<organism evidence="7 8">
    <name type="scientific">Nepenthes gracilis</name>
    <name type="common">Slender pitcher plant</name>
    <dbReference type="NCBI Taxonomy" id="150966"/>
    <lineage>
        <taxon>Eukaryota</taxon>
        <taxon>Viridiplantae</taxon>
        <taxon>Streptophyta</taxon>
        <taxon>Embryophyta</taxon>
        <taxon>Tracheophyta</taxon>
        <taxon>Spermatophyta</taxon>
        <taxon>Magnoliopsida</taxon>
        <taxon>eudicotyledons</taxon>
        <taxon>Gunneridae</taxon>
        <taxon>Pentapetalae</taxon>
        <taxon>Caryophyllales</taxon>
        <taxon>Nepenthaceae</taxon>
        <taxon>Nepenthes</taxon>
    </lineage>
</organism>
<evidence type="ECO:0000256" key="5">
    <source>
        <dbReference type="SAM" id="Phobius"/>
    </source>
</evidence>
<dbReference type="Proteomes" id="UP001279734">
    <property type="component" value="Unassembled WGS sequence"/>
</dbReference>
<keyword evidence="8" id="KW-1185">Reference proteome</keyword>
<feature type="transmembrane region" description="Helical" evidence="5">
    <location>
        <begin position="302"/>
        <end position="322"/>
    </location>
</feature>
<feature type="domain" description="V-type proton ATPase subunit S1/VOA1 transmembrane" evidence="6">
    <location>
        <begin position="298"/>
        <end position="330"/>
    </location>
</feature>
<dbReference type="Pfam" id="PF20520">
    <property type="entry name" value="Ac45-VOA1_TM"/>
    <property type="match status" value="1"/>
</dbReference>
<dbReference type="AlphaFoldDB" id="A0AAD3SFD4"/>
<dbReference type="PANTHER" id="PTHR35285:SF1">
    <property type="entry name" value="2-C-METHYL-D-ERYTHRITOL 4-PHOSPHATE CYTIDYLYLTRANSFERASE"/>
    <property type="match status" value="1"/>
</dbReference>
<dbReference type="GO" id="GO:0016020">
    <property type="term" value="C:membrane"/>
    <property type="evidence" value="ECO:0007669"/>
    <property type="project" value="UniProtKB-SubCell"/>
</dbReference>
<evidence type="ECO:0000313" key="8">
    <source>
        <dbReference type="Proteomes" id="UP001279734"/>
    </source>
</evidence>
<comment type="subcellular location">
    <subcellularLocation>
        <location evidence="1">Membrane</location>
        <topology evidence="1">Single-pass membrane protein</topology>
    </subcellularLocation>
</comment>
<dbReference type="EMBL" id="BSYO01000009">
    <property type="protein sequence ID" value="GMH09619.1"/>
    <property type="molecule type" value="Genomic_DNA"/>
</dbReference>
<name>A0AAD3SFD4_NEPGR</name>
<dbReference type="PANTHER" id="PTHR35285">
    <property type="entry name" value="2-C-METHYL-D-ERYTHRITOL 4-PHOSPHATE CYTIDYLYLTRANSFERASE"/>
    <property type="match status" value="1"/>
</dbReference>
<evidence type="ECO:0000313" key="7">
    <source>
        <dbReference type="EMBL" id="GMH09619.1"/>
    </source>
</evidence>
<reference evidence="7" key="1">
    <citation type="submission" date="2023-05" db="EMBL/GenBank/DDBJ databases">
        <title>Nepenthes gracilis genome sequencing.</title>
        <authorList>
            <person name="Fukushima K."/>
        </authorList>
    </citation>
    <scope>NUCLEOTIDE SEQUENCE</scope>
    <source>
        <strain evidence="7">SING2019-196</strain>
    </source>
</reference>
<protein>
    <recommendedName>
        <fullName evidence="6">V-type proton ATPase subunit S1/VOA1 transmembrane domain-containing protein</fullName>
    </recommendedName>
</protein>
<keyword evidence="4 5" id="KW-0472">Membrane</keyword>
<sequence>MINRRVPIRLSNPSAMKMKTSILKIMMVVLVASQLQLSSTLQTTVPAFMWSPYLDKQVKKEVNYQTISPKYLARSVLSDGGWSDILCTGKSSHQLLDIAFVFVGKELRSEDIAGNTFGETALVDLLQVSFTQSKFSMAFPYVAMEEEGTMESYLLAEFSEACDHKLGVNNVVLMGSCSIEGKGYERLVDWGSVQDYLATRMEKEAKRQPELILYCHGGPNALNGLDQPHSESDVFSNFIVSLEHSGAKYAVLYVSDPYKSSDYPSSWQIERFLTEASSGNGSVNSTTCEGVCQIKTSLLEGILVGIFLLVILISGICCMLGIDTPTRFEKPHDS</sequence>
<evidence type="ECO:0000256" key="2">
    <source>
        <dbReference type="ARBA" id="ARBA00022692"/>
    </source>
</evidence>
<comment type="caution">
    <text evidence="7">The sequence shown here is derived from an EMBL/GenBank/DDBJ whole genome shotgun (WGS) entry which is preliminary data.</text>
</comment>
<gene>
    <name evidence="7" type="ORF">Nepgr_011460</name>
</gene>
<evidence type="ECO:0000256" key="3">
    <source>
        <dbReference type="ARBA" id="ARBA00022989"/>
    </source>
</evidence>
<proteinExistence type="predicted"/>
<dbReference type="InterPro" id="IPR046756">
    <property type="entry name" value="VAS1/VOA1_TM"/>
</dbReference>
<keyword evidence="2 5" id="KW-0812">Transmembrane</keyword>
<accession>A0AAD3SFD4</accession>
<evidence type="ECO:0000256" key="1">
    <source>
        <dbReference type="ARBA" id="ARBA00004167"/>
    </source>
</evidence>
<evidence type="ECO:0000259" key="6">
    <source>
        <dbReference type="Pfam" id="PF20520"/>
    </source>
</evidence>
<keyword evidence="3 5" id="KW-1133">Transmembrane helix</keyword>
<evidence type="ECO:0000256" key="4">
    <source>
        <dbReference type="ARBA" id="ARBA00023136"/>
    </source>
</evidence>